<sequence>MNVFVGAGVAVPGYETGSGGKGRGAGELEGIEAAECVTMGMRSEYRCAGVRRSARNARPTCGLHGPARLLLVTHAPLKSTTLEDRIRAVARPFTTHSDHIFSTNKQTQHSFICDDEATNRKPFKLNVIIEATQA</sequence>
<dbReference type="EMBL" id="KQ459590">
    <property type="protein sequence ID" value="KPI97445.1"/>
    <property type="molecule type" value="Genomic_DNA"/>
</dbReference>
<keyword evidence="2" id="KW-1185">Reference proteome</keyword>
<accession>A0A194Q211</accession>
<evidence type="ECO:0000313" key="2">
    <source>
        <dbReference type="Proteomes" id="UP000053268"/>
    </source>
</evidence>
<protein>
    <submittedName>
        <fullName evidence="1">Uncharacterized protein</fullName>
    </submittedName>
</protein>
<evidence type="ECO:0000313" key="1">
    <source>
        <dbReference type="EMBL" id="KPI97445.1"/>
    </source>
</evidence>
<name>A0A194Q211_PAPXU</name>
<gene>
    <name evidence="1" type="ORF">RR46_09352</name>
</gene>
<dbReference type="Proteomes" id="UP000053268">
    <property type="component" value="Unassembled WGS sequence"/>
</dbReference>
<reference evidence="1 2" key="1">
    <citation type="journal article" date="2015" name="Nat. Commun.">
        <title>Outbred genome sequencing and CRISPR/Cas9 gene editing in butterflies.</title>
        <authorList>
            <person name="Li X."/>
            <person name="Fan D."/>
            <person name="Zhang W."/>
            <person name="Liu G."/>
            <person name="Zhang L."/>
            <person name="Zhao L."/>
            <person name="Fang X."/>
            <person name="Chen L."/>
            <person name="Dong Y."/>
            <person name="Chen Y."/>
            <person name="Ding Y."/>
            <person name="Zhao R."/>
            <person name="Feng M."/>
            <person name="Zhu Y."/>
            <person name="Feng Y."/>
            <person name="Jiang X."/>
            <person name="Zhu D."/>
            <person name="Xiang H."/>
            <person name="Feng X."/>
            <person name="Li S."/>
            <person name="Wang J."/>
            <person name="Zhang G."/>
            <person name="Kronforst M.R."/>
            <person name="Wang W."/>
        </authorList>
    </citation>
    <scope>NUCLEOTIDE SEQUENCE [LARGE SCALE GENOMIC DNA]</scope>
    <source>
        <strain evidence="1">Ya'a_city_454_Px</strain>
        <tissue evidence="1">Whole body</tissue>
    </source>
</reference>
<proteinExistence type="predicted"/>
<dbReference type="AlphaFoldDB" id="A0A194Q211"/>
<organism evidence="1 2">
    <name type="scientific">Papilio xuthus</name>
    <name type="common">Asian swallowtail butterfly</name>
    <dbReference type="NCBI Taxonomy" id="66420"/>
    <lineage>
        <taxon>Eukaryota</taxon>
        <taxon>Metazoa</taxon>
        <taxon>Ecdysozoa</taxon>
        <taxon>Arthropoda</taxon>
        <taxon>Hexapoda</taxon>
        <taxon>Insecta</taxon>
        <taxon>Pterygota</taxon>
        <taxon>Neoptera</taxon>
        <taxon>Endopterygota</taxon>
        <taxon>Lepidoptera</taxon>
        <taxon>Glossata</taxon>
        <taxon>Ditrysia</taxon>
        <taxon>Papilionoidea</taxon>
        <taxon>Papilionidae</taxon>
        <taxon>Papilioninae</taxon>
        <taxon>Papilio</taxon>
    </lineage>
</organism>